<dbReference type="InParanoid" id="A0A1C7NQH8"/>
<dbReference type="OrthoDB" id="2249944at2759"/>
<keyword evidence="3" id="KW-1185">Reference proteome</keyword>
<name>A0A1C7NQH8_9FUNG</name>
<sequence length="63" mass="7162">MPKQQDSPKRYTRDEIMAMARHEYARQLSLYTKAQLTKYSANKPSVTKTPSNTATTPSARIVC</sequence>
<organism evidence="2 3">
    <name type="scientific">Choanephora cucurbitarum</name>
    <dbReference type="NCBI Taxonomy" id="101091"/>
    <lineage>
        <taxon>Eukaryota</taxon>
        <taxon>Fungi</taxon>
        <taxon>Fungi incertae sedis</taxon>
        <taxon>Mucoromycota</taxon>
        <taxon>Mucoromycotina</taxon>
        <taxon>Mucoromycetes</taxon>
        <taxon>Mucorales</taxon>
        <taxon>Mucorineae</taxon>
        <taxon>Choanephoraceae</taxon>
        <taxon>Choanephoroideae</taxon>
        <taxon>Choanephora</taxon>
    </lineage>
</organism>
<protein>
    <submittedName>
        <fullName evidence="2">Uncharacterized protein</fullName>
    </submittedName>
</protein>
<evidence type="ECO:0000256" key="1">
    <source>
        <dbReference type="SAM" id="MobiDB-lite"/>
    </source>
</evidence>
<gene>
    <name evidence="2" type="ORF">A0J61_00613</name>
</gene>
<dbReference type="EMBL" id="LUGH01000014">
    <property type="protein sequence ID" value="OBZ91352.1"/>
    <property type="molecule type" value="Genomic_DNA"/>
</dbReference>
<evidence type="ECO:0000313" key="2">
    <source>
        <dbReference type="EMBL" id="OBZ91352.1"/>
    </source>
</evidence>
<proteinExistence type="predicted"/>
<feature type="region of interest" description="Disordered" evidence="1">
    <location>
        <begin position="41"/>
        <end position="63"/>
    </location>
</feature>
<reference evidence="2 3" key="1">
    <citation type="submission" date="2016-03" db="EMBL/GenBank/DDBJ databases">
        <title>Choanephora cucurbitarum.</title>
        <authorList>
            <person name="Min B."/>
            <person name="Park H."/>
            <person name="Park J.-H."/>
            <person name="Shin H.-D."/>
            <person name="Choi I.-G."/>
        </authorList>
    </citation>
    <scope>NUCLEOTIDE SEQUENCE [LARGE SCALE GENOMIC DNA]</scope>
    <source>
        <strain evidence="2 3">KUS-F28377</strain>
    </source>
</reference>
<accession>A0A1C7NQH8</accession>
<dbReference type="Proteomes" id="UP000093000">
    <property type="component" value="Unassembled WGS sequence"/>
</dbReference>
<evidence type="ECO:0000313" key="3">
    <source>
        <dbReference type="Proteomes" id="UP000093000"/>
    </source>
</evidence>
<comment type="caution">
    <text evidence="2">The sequence shown here is derived from an EMBL/GenBank/DDBJ whole genome shotgun (WGS) entry which is preliminary data.</text>
</comment>
<dbReference type="AlphaFoldDB" id="A0A1C7NQH8"/>